<organism evidence="3 4">
    <name type="scientific">Streptomyces gibsoniae</name>
    <dbReference type="NCBI Taxonomy" id="3075529"/>
    <lineage>
        <taxon>Bacteria</taxon>
        <taxon>Bacillati</taxon>
        <taxon>Actinomycetota</taxon>
        <taxon>Actinomycetes</taxon>
        <taxon>Kitasatosporales</taxon>
        <taxon>Streptomycetaceae</taxon>
        <taxon>Streptomyces</taxon>
    </lineage>
</organism>
<sequence>MTTDAPLAVFEQLGLPDTSLARDAYAYAERATPPFVFHHSIRSHVFARAHARNQGLRAGTDYDDELLFVSCVLHDIGLSEEGNGDQRFEVDGADTAAAFLRERGVDERRIAIAWDAIALHTSDGIAPRKGTEVALAQAGIGTDILGAQRASLPAGLADEVHALLPRQDLAYALSDAIVTQARTKPHKASPLTFPGDLLRRHLPYGAHPSWYDLIAAAGWGDRPVGVTARRRAETPQQVGTLFMEYLEAGDIEGLVSLYEPDAHFVPTPGTHLVGTDAIRGALQQMIDSGARLELELREIRQAGDVALVSNRATLTGAGPEPVVSTTTEILRRRPDGGWVHVVDDPFFS</sequence>
<feature type="domain" description="HD" evidence="1">
    <location>
        <begin position="36"/>
        <end position="127"/>
    </location>
</feature>
<dbReference type="PANTHER" id="PTHR35569:SF1">
    <property type="entry name" value="CYANAMIDE HYDRATASE DDI2-RELATED"/>
    <property type="match status" value="1"/>
</dbReference>
<dbReference type="Proteomes" id="UP001183809">
    <property type="component" value="Unassembled WGS sequence"/>
</dbReference>
<dbReference type="Pfam" id="PF01966">
    <property type="entry name" value="HD"/>
    <property type="match status" value="1"/>
</dbReference>
<proteinExistence type="predicted"/>
<name>A0ABU2TMN7_9ACTN</name>
<reference evidence="4" key="1">
    <citation type="submission" date="2023-07" db="EMBL/GenBank/DDBJ databases">
        <title>30 novel species of actinomycetes from the DSMZ collection.</title>
        <authorList>
            <person name="Nouioui I."/>
        </authorList>
    </citation>
    <scope>NUCLEOTIDE SEQUENCE [LARGE SCALE GENOMIC DNA]</scope>
    <source>
        <strain evidence="4">DSM 41699</strain>
    </source>
</reference>
<dbReference type="SUPFAM" id="SSF109604">
    <property type="entry name" value="HD-domain/PDEase-like"/>
    <property type="match status" value="1"/>
</dbReference>
<evidence type="ECO:0000259" key="1">
    <source>
        <dbReference type="Pfam" id="PF01966"/>
    </source>
</evidence>
<comment type="caution">
    <text evidence="3">The sequence shown here is derived from an EMBL/GenBank/DDBJ whole genome shotgun (WGS) entry which is preliminary data.</text>
</comment>
<dbReference type="SUPFAM" id="SSF54427">
    <property type="entry name" value="NTF2-like"/>
    <property type="match status" value="1"/>
</dbReference>
<evidence type="ECO:0000313" key="4">
    <source>
        <dbReference type="Proteomes" id="UP001183809"/>
    </source>
</evidence>
<dbReference type="RefSeq" id="WP_311691902.1">
    <property type="nucleotide sequence ID" value="NZ_JAVREY010000003.1"/>
</dbReference>
<keyword evidence="4" id="KW-1185">Reference proteome</keyword>
<dbReference type="Gene3D" id="3.10.450.50">
    <property type="match status" value="1"/>
</dbReference>
<evidence type="ECO:0000259" key="2">
    <source>
        <dbReference type="Pfam" id="PF12680"/>
    </source>
</evidence>
<dbReference type="InterPro" id="IPR037401">
    <property type="entry name" value="SnoaL-like"/>
</dbReference>
<dbReference type="Pfam" id="PF12680">
    <property type="entry name" value="SnoaL_2"/>
    <property type="match status" value="1"/>
</dbReference>
<dbReference type="InterPro" id="IPR011944">
    <property type="entry name" value="Steroid_delta5-4_isomerase"/>
</dbReference>
<feature type="domain" description="SnoaL-like" evidence="2">
    <location>
        <begin position="242"/>
        <end position="340"/>
    </location>
</feature>
<dbReference type="PANTHER" id="PTHR35569">
    <property type="entry name" value="CYANAMIDE HYDRATASE DDI2-RELATED"/>
    <property type="match status" value="1"/>
</dbReference>
<dbReference type="InterPro" id="IPR006674">
    <property type="entry name" value="HD_domain"/>
</dbReference>
<dbReference type="NCBIfam" id="TIGR02246">
    <property type="entry name" value="SgcJ/EcaC family oxidoreductase"/>
    <property type="match status" value="1"/>
</dbReference>
<dbReference type="InterPro" id="IPR032710">
    <property type="entry name" value="NTF2-like_dom_sf"/>
</dbReference>
<protein>
    <submittedName>
        <fullName evidence="3">SgcJ/EcaC family oxidoreductase</fullName>
    </submittedName>
</protein>
<accession>A0ABU2TMN7</accession>
<gene>
    <name evidence="3" type="ORF">RM764_04020</name>
</gene>
<evidence type="ECO:0000313" key="3">
    <source>
        <dbReference type="EMBL" id="MDT0462180.1"/>
    </source>
</evidence>
<dbReference type="Gene3D" id="1.10.3210.10">
    <property type="entry name" value="Hypothetical protein af1432"/>
    <property type="match status" value="1"/>
</dbReference>
<dbReference type="EMBL" id="JAVREY010000003">
    <property type="protein sequence ID" value="MDT0462180.1"/>
    <property type="molecule type" value="Genomic_DNA"/>
</dbReference>